<evidence type="ECO:0000313" key="6">
    <source>
        <dbReference type="Proteomes" id="UP001595847"/>
    </source>
</evidence>
<proteinExistence type="predicted"/>
<dbReference type="SMART" id="SM00823">
    <property type="entry name" value="PKS_PP"/>
    <property type="match status" value="1"/>
</dbReference>
<keyword evidence="6" id="KW-1185">Reference proteome</keyword>
<dbReference type="RefSeq" id="WP_378535890.1">
    <property type="nucleotide sequence ID" value="NZ_JBHSBH010000012.1"/>
</dbReference>
<dbReference type="Pfam" id="PF18369">
    <property type="entry name" value="PKS_DE"/>
    <property type="match status" value="1"/>
</dbReference>
<dbReference type="PROSITE" id="PS50075">
    <property type="entry name" value="CARRIER"/>
    <property type="match status" value="1"/>
</dbReference>
<accession>A0ABV8FPZ7</accession>
<evidence type="ECO:0000259" key="4">
    <source>
        <dbReference type="PROSITE" id="PS50075"/>
    </source>
</evidence>
<dbReference type="PROSITE" id="PS00012">
    <property type="entry name" value="PHOSPHOPANTETHEINE"/>
    <property type="match status" value="1"/>
</dbReference>
<dbReference type="InterPro" id="IPR020806">
    <property type="entry name" value="PKS_PP-bd"/>
</dbReference>
<evidence type="ECO:0000256" key="1">
    <source>
        <dbReference type="ARBA" id="ARBA00022450"/>
    </source>
</evidence>
<comment type="caution">
    <text evidence="5">The sequence shown here is derived from an EMBL/GenBank/DDBJ whole genome shotgun (WGS) entry which is preliminary data.</text>
</comment>
<dbReference type="InterPro" id="IPR013968">
    <property type="entry name" value="PKS_KR"/>
</dbReference>
<feature type="domain" description="Carrier" evidence="4">
    <location>
        <begin position="669"/>
        <end position="744"/>
    </location>
</feature>
<dbReference type="Gene3D" id="3.40.50.720">
    <property type="entry name" value="NAD(P)-binding Rossmann-like Domain"/>
    <property type="match status" value="1"/>
</dbReference>
<keyword evidence="3" id="KW-0808">Transferase</keyword>
<dbReference type="InterPro" id="IPR009081">
    <property type="entry name" value="PP-bd_ACP"/>
</dbReference>
<keyword evidence="2" id="KW-0597">Phosphoprotein</keyword>
<keyword evidence="1" id="KW-0596">Phosphopantetheine</keyword>
<evidence type="ECO:0000256" key="2">
    <source>
        <dbReference type="ARBA" id="ARBA00022553"/>
    </source>
</evidence>
<gene>
    <name evidence="5" type="ORF">ACFOVU_20110</name>
</gene>
<dbReference type="SUPFAM" id="SSF47336">
    <property type="entry name" value="ACP-like"/>
    <property type="match status" value="1"/>
</dbReference>
<sequence length="829" mass="85366">PDTPLTAMAPASLGDDTTATVTATMKPGKPEPHTLLQALATAHTHGTPTTWAQVFAPTNATPTPLPTTPFTHHHYWLPSETSTTKAPASGPAVDDGFWTALESEGTPSLAARLKVDAEALESVLPALSSFRDRERERALADGWRYKAVWRKVAAPAALTTGTPRDGAWLVAVPTAAQSSDDVNAIVDGLADRGARVHTVVVGGQDRAELASTLHAVARPPATDNDDAPDGTAPAVAGILSLLPLDDAPHEDHPTLSRGLAATITLIQALADAELSGAPLWVATSGAVAVEETVESSRPFQTAAWGLGAVLALDHPETWGGLVDVPAGPEADDIALLHAVLTGGDGEDQVAIRSGSLFARRLVHAAVGGGPADPEQRTWTPRGTVLVTGGTSGVGANVARWLAREGAERLVLVSRRGDAAPGVGELTAELAALGAAVEVAACDVTDREALRTLLDALSDGPPLTAVMHAAGVGHDDVLVPDTSPGDFAGFGRAKVAGAINLDELLGDDRPLDAFVMFSSVSAVWGSGGQAPYAAANAFLDGLAQRRRARGLAGSSIAWGGWGGGGMMDASVQAHMGRFGMRPMEPGAAASAIGRALGRGDHSLVVTDIDWERFAPAFGLSRPRPLMGSIPEFAQALSEPAGASGPGDSGEPDSAAFAKRLADLSPAEQERTVVALVRSAAAGVLGHDSDDPVRPDRAFNELGFDSLTAVELRNRLRQATGVKLPATLVFDHPTPNALARFMLERLAPRGAGSAASILDRLGEVEVLLREQTLSAGERARLGDRFRALLNAAEAVNGQAGDGAGADDAGQDVDGLSDDELFAALDDELGTA</sequence>
<dbReference type="EMBL" id="JBHSBH010000012">
    <property type="protein sequence ID" value="MFC3998241.1"/>
    <property type="molecule type" value="Genomic_DNA"/>
</dbReference>
<evidence type="ECO:0000313" key="5">
    <source>
        <dbReference type="EMBL" id="MFC3998241.1"/>
    </source>
</evidence>
<dbReference type="InterPro" id="IPR050091">
    <property type="entry name" value="PKS_NRPS_Biosynth_Enz"/>
</dbReference>
<protein>
    <submittedName>
        <fullName evidence="5">SDR family NAD(P)-dependent oxidoreductase</fullName>
    </submittedName>
</protein>
<dbReference type="InterPro" id="IPR036736">
    <property type="entry name" value="ACP-like_sf"/>
</dbReference>
<evidence type="ECO:0000256" key="3">
    <source>
        <dbReference type="ARBA" id="ARBA00022679"/>
    </source>
</evidence>
<feature type="non-terminal residue" evidence="5">
    <location>
        <position position="1"/>
    </location>
</feature>
<dbReference type="Proteomes" id="UP001595847">
    <property type="component" value="Unassembled WGS sequence"/>
</dbReference>
<organism evidence="5 6">
    <name type="scientific">Nocardiopsis sediminis</name>
    <dbReference type="NCBI Taxonomy" id="1778267"/>
    <lineage>
        <taxon>Bacteria</taxon>
        <taxon>Bacillati</taxon>
        <taxon>Actinomycetota</taxon>
        <taxon>Actinomycetes</taxon>
        <taxon>Streptosporangiales</taxon>
        <taxon>Nocardiopsidaceae</taxon>
        <taxon>Nocardiopsis</taxon>
    </lineage>
</organism>
<dbReference type="InterPro" id="IPR057326">
    <property type="entry name" value="KR_dom"/>
</dbReference>
<dbReference type="Pfam" id="PF08659">
    <property type="entry name" value="KR"/>
    <property type="match status" value="1"/>
</dbReference>
<dbReference type="SUPFAM" id="SSF51735">
    <property type="entry name" value="NAD(P)-binding Rossmann-fold domains"/>
    <property type="match status" value="2"/>
</dbReference>
<dbReference type="InterPro" id="IPR036291">
    <property type="entry name" value="NAD(P)-bd_dom_sf"/>
</dbReference>
<dbReference type="Gene3D" id="1.10.1200.10">
    <property type="entry name" value="ACP-like"/>
    <property type="match status" value="1"/>
</dbReference>
<dbReference type="CDD" id="cd08952">
    <property type="entry name" value="KR_1_SDR_x"/>
    <property type="match status" value="1"/>
</dbReference>
<dbReference type="InterPro" id="IPR041618">
    <property type="entry name" value="PKS_DE"/>
</dbReference>
<dbReference type="SMART" id="SM01294">
    <property type="entry name" value="PKS_PP_betabranch"/>
    <property type="match status" value="1"/>
</dbReference>
<dbReference type="InterPro" id="IPR001227">
    <property type="entry name" value="Ac_transferase_dom_sf"/>
</dbReference>
<dbReference type="Gene3D" id="3.40.366.10">
    <property type="entry name" value="Malonyl-Coenzyme A Acyl Carrier Protein, domain 2"/>
    <property type="match status" value="1"/>
</dbReference>
<dbReference type="PANTHER" id="PTHR43775">
    <property type="entry name" value="FATTY ACID SYNTHASE"/>
    <property type="match status" value="1"/>
</dbReference>
<dbReference type="SMART" id="SM00822">
    <property type="entry name" value="PKS_KR"/>
    <property type="match status" value="1"/>
</dbReference>
<reference evidence="6" key="1">
    <citation type="journal article" date="2019" name="Int. J. Syst. Evol. Microbiol.">
        <title>The Global Catalogue of Microorganisms (GCM) 10K type strain sequencing project: providing services to taxonomists for standard genome sequencing and annotation.</title>
        <authorList>
            <consortium name="The Broad Institute Genomics Platform"/>
            <consortium name="The Broad Institute Genome Sequencing Center for Infectious Disease"/>
            <person name="Wu L."/>
            <person name="Ma J."/>
        </authorList>
    </citation>
    <scope>NUCLEOTIDE SEQUENCE [LARGE SCALE GENOMIC DNA]</scope>
    <source>
        <strain evidence="6">TBRC 1826</strain>
    </source>
</reference>
<dbReference type="PANTHER" id="PTHR43775:SF51">
    <property type="entry name" value="INACTIVE PHENOLPHTHIOCEROL SYNTHESIS POLYKETIDE SYNTHASE TYPE I PKS1-RELATED"/>
    <property type="match status" value="1"/>
</dbReference>
<dbReference type="Gene3D" id="6.10.140.1830">
    <property type="match status" value="1"/>
</dbReference>
<dbReference type="Pfam" id="PF00550">
    <property type="entry name" value="PP-binding"/>
    <property type="match status" value="1"/>
</dbReference>
<dbReference type="Gene3D" id="3.30.70.3290">
    <property type="match status" value="1"/>
</dbReference>
<name>A0ABV8FPZ7_9ACTN</name>
<dbReference type="InterPro" id="IPR006162">
    <property type="entry name" value="Ppantetheine_attach_site"/>
</dbReference>